<evidence type="ECO:0000313" key="2">
    <source>
        <dbReference type="Proteomes" id="UP001141336"/>
    </source>
</evidence>
<organism evidence="1 2">
    <name type="scientific">Methanocorpusculum vombati</name>
    <dbReference type="NCBI Taxonomy" id="3002864"/>
    <lineage>
        <taxon>Archaea</taxon>
        <taxon>Methanobacteriati</taxon>
        <taxon>Methanobacteriota</taxon>
        <taxon>Stenosarchaea group</taxon>
        <taxon>Methanomicrobia</taxon>
        <taxon>Methanomicrobiales</taxon>
        <taxon>Methanocorpusculaceae</taxon>
        <taxon>Methanocorpusculum</taxon>
    </lineage>
</organism>
<proteinExistence type="predicted"/>
<dbReference type="RefSeq" id="WP_268922503.1">
    <property type="nucleotide sequence ID" value="NZ_JAPTGC010000003.1"/>
</dbReference>
<name>A0ABT4IKJ5_9EURY</name>
<comment type="caution">
    <text evidence="1">The sequence shown here is derived from an EMBL/GenBank/DDBJ whole genome shotgun (WGS) entry which is preliminary data.</text>
</comment>
<evidence type="ECO:0000313" key="1">
    <source>
        <dbReference type="EMBL" id="MCZ0862274.1"/>
    </source>
</evidence>
<protein>
    <submittedName>
        <fullName evidence="1">Uncharacterized protein</fullName>
    </submittedName>
</protein>
<sequence length="51" mass="5730">MTLHGSGTTGDPYLLPESTYLRYKDEFPNHAARIRQKEREGKLILVRGAAA</sequence>
<dbReference type="Proteomes" id="UP001141336">
    <property type="component" value="Unassembled WGS sequence"/>
</dbReference>
<keyword evidence="2" id="KW-1185">Reference proteome</keyword>
<dbReference type="EMBL" id="JAPTGC010000003">
    <property type="protein sequence ID" value="MCZ0862274.1"/>
    <property type="molecule type" value="Genomic_DNA"/>
</dbReference>
<accession>A0ABT4IKJ5</accession>
<gene>
    <name evidence="1" type="ORF">O0S09_03265</name>
</gene>
<reference evidence="1" key="1">
    <citation type="submission" date="2022-12" db="EMBL/GenBank/DDBJ databases">
        <title>Isolation and characterisation of novel Methanocorpusculum spp. from native Australian herbivores indicates the genus is ancestrally host-associated.</title>
        <authorList>
            <person name="Volmer J.G."/>
            <person name="Soo R.M."/>
            <person name="Evans P.N."/>
            <person name="Hoedt E.C."/>
            <person name="Astorga Alsina A.L."/>
            <person name="Woodcroft B.J."/>
            <person name="Tyson G.W."/>
            <person name="Hugenholtz P."/>
            <person name="Morrison M."/>
        </authorList>
    </citation>
    <scope>NUCLEOTIDE SEQUENCE</scope>
    <source>
        <strain evidence="1">CW153</strain>
    </source>
</reference>